<reference evidence="2" key="1">
    <citation type="submission" date="2020-02" db="EMBL/GenBank/DDBJ databases">
        <authorList>
            <person name="Meier V. D."/>
        </authorList>
    </citation>
    <scope>NUCLEOTIDE SEQUENCE</scope>
    <source>
        <strain evidence="2">AVDCRST_MAG85</strain>
    </source>
</reference>
<gene>
    <name evidence="2" type="ORF">AVDCRST_MAG85-941</name>
</gene>
<sequence>MSPLPVQREFGPTLPQLVPSRVLAALAVAGAVLVALVLLSGAGESDETPVVVREPVAFNLRYGPALERVEAMPGEQLRLRGRAQSLTVKSLFLPAYRGETGGVLPAFAERAIKDLGARYDDFDLADEGRVRINEAPGYGIGFRARVDGKRVWGRYVMLVPDVPGVRKGVAIEMVAGRPSGVSNATEVGNVGQIKLPYRSFRFGTEAP</sequence>
<dbReference type="AlphaFoldDB" id="A0A6J4S6I6"/>
<organism evidence="2">
    <name type="scientific">uncultured Solirubrobacteraceae bacterium</name>
    <dbReference type="NCBI Taxonomy" id="1162706"/>
    <lineage>
        <taxon>Bacteria</taxon>
        <taxon>Bacillati</taxon>
        <taxon>Actinomycetota</taxon>
        <taxon>Thermoleophilia</taxon>
        <taxon>Solirubrobacterales</taxon>
        <taxon>Solirubrobacteraceae</taxon>
        <taxon>environmental samples</taxon>
    </lineage>
</organism>
<keyword evidence="1" id="KW-1133">Transmembrane helix</keyword>
<protein>
    <submittedName>
        <fullName evidence="2">Uncharacterized protein</fullName>
    </submittedName>
</protein>
<evidence type="ECO:0000313" key="2">
    <source>
        <dbReference type="EMBL" id="CAA9485904.1"/>
    </source>
</evidence>
<dbReference type="EMBL" id="CADCVT010000105">
    <property type="protein sequence ID" value="CAA9485904.1"/>
    <property type="molecule type" value="Genomic_DNA"/>
</dbReference>
<keyword evidence="1" id="KW-0812">Transmembrane</keyword>
<feature type="transmembrane region" description="Helical" evidence="1">
    <location>
        <begin position="20"/>
        <end position="39"/>
    </location>
</feature>
<evidence type="ECO:0000256" key="1">
    <source>
        <dbReference type="SAM" id="Phobius"/>
    </source>
</evidence>
<proteinExistence type="predicted"/>
<accession>A0A6J4S6I6</accession>
<keyword evidence="1" id="KW-0472">Membrane</keyword>
<name>A0A6J4S6I6_9ACTN</name>